<evidence type="ECO:0000313" key="1">
    <source>
        <dbReference type="EMBL" id="RVX23281.1"/>
    </source>
</evidence>
<name>A0A438KQ02_VITVI</name>
<gene>
    <name evidence="1" type="ORF">CK203_000162</name>
</gene>
<evidence type="ECO:0000313" key="2">
    <source>
        <dbReference type="Proteomes" id="UP000288805"/>
    </source>
</evidence>
<sequence>MHGLRHVLSPPLFCARIKEAVCFTLLCFQASEEAPTHTTIPINGTLEWFHLQSHSSENLTIGSALKEFVAFPSWEGLLTPRDRPCGLAKLQELRHSYLPLSICDFFKCWCTRGLHVGSR</sequence>
<reference evidence="1 2" key="1">
    <citation type="journal article" date="2018" name="PLoS Genet.">
        <title>Population sequencing reveals clonal diversity and ancestral inbreeding in the grapevine cultivar Chardonnay.</title>
        <authorList>
            <person name="Roach M.J."/>
            <person name="Johnson D.L."/>
            <person name="Bohlmann J."/>
            <person name="van Vuuren H.J."/>
            <person name="Jones S.J."/>
            <person name="Pretorius I.S."/>
            <person name="Schmidt S.A."/>
            <person name="Borneman A.R."/>
        </authorList>
    </citation>
    <scope>NUCLEOTIDE SEQUENCE [LARGE SCALE GENOMIC DNA]</scope>
    <source>
        <strain evidence="2">cv. Chardonnay</strain>
        <tissue evidence="1">Leaf</tissue>
    </source>
</reference>
<dbReference type="EMBL" id="QGNW01000001">
    <property type="protein sequence ID" value="RVX23281.1"/>
    <property type="molecule type" value="Genomic_DNA"/>
</dbReference>
<protein>
    <submittedName>
        <fullName evidence="1">Uncharacterized protein</fullName>
    </submittedName>
</protein>
<dbReference type="Proteomes" id="UP000288805">
    <property type="component" value="Unassembled WGS sequence"/>
</dbReference>
<proteinExistence type="predicted"/>
<accession>A0A438KQ02</accession>
<dbReference type="AlphaFoldDB" id="A0A438KQ02"/>
<organism evidence="1 2">
    <name type="scientific">Vitis vinifera</name>
    <name type="common">Grape</name>
    <dbReference type="NCBI Taxonomy" id="29760"/>
    <lineage>
        <taxon>Eukaryota</taxon>
        <taxon>Viridiplantae</taxon>
        <taxon>Streptophyta</taxon>
        <taxon>Embryophyta</taxon>
        <taxon>Tracheophyta</taxon>
        <taxon>Spermatophyta</taxon>
        <taxon>Magnoliopsida</taxon>
        <taxon>eudicotyledons</taxon>
        <taxon>Gunneridae</taxon>
        <taxon>Pentapetalae</taxon>
        <taxon>rosids</taxon>
        <taxon>Vitales</taxon>
        <taxon>Vitaceae</taxon>
        <taxon>Viteae</taxon>
        <taxon>Vitis</taxon>
    </lineage>
</organism>
<comment type="caution">
    <text evidence="1">The sequence shown here is derived from an EMBL/GenBank/DDBJ whole genome shotgun (WGS) entry which is preliminary data.</text>
</comment>